<gene>
    <name evidence="1" type="ORF">IP97_01111</name>
</gene>
<name>A0A562KJH3_9FLAO</name>
<dbReference type="Proteomes" id="UP000315312">
    <property type="component" value="Unassembled WGS sequence"/>
</dbReference>
<evidence type="ECO:0000313" key="1">
    <source>
        <dbReference type="EMBL" id="TWH95435.1"/>
    </source>
</evidence>
<keyword evidence="2" id="KW-1185">Reference proteome</keyword>
<proteinExistence type="predicted"/>
<comment type="caution">
    <text evidence="1">The sequence shown here is derived from an EMBL/GenBank/DDBJ whole genome shotgun (WGS) entry which is preliminary data.</text>
</comment>
<organism evidence="1 2">
    <name type="scientific">Flavobacterium cheniae</name>
    <dbReference type="NCBI Taxonomy" id="295428"/>
    <lineage>
        <taxon>Bacteria</taxon>
        <taxon>Pseudomonadati</taxon>
        <taxon>Bacteroidota</taxon>
        <taxon>Flavobacteriia</taxon>
        <taxon>Flavobacteriales</taxon>
        <taxon>Flavobacteriaceae</taxon>
        <taxon>Flavobacterium</taxon>
    </lineage>
</organism>
<dbReference type="EMBL" id="VLKM01000004">
    <property type="protein sequence ID" value="TWH95435.1"/>
    <property type="molecule type" value="Genomic_DNA"/>
</dbReference>
<sequence length="205" mass="23962">MSIAFIAIVAFANHIYKYTHNYINGSYTVLKNSRKVISDNDIYNFMNEIYSNESIENVTKDSLKFRKLMCFSIPHGDSFINLIDELPDTIVNVENKEYLINQLDKKTKLWDKTKLKGFWVLTPSDLKKVDQLEKSNGKDYWTNYKTLYGKGNSSCSIPIFDKNKSVAIIHVERSADYLLANSSIYVYLKRNGRWEYYTQSLLWIS</sequence>
<evidence type="ECO:0000313" key="2">
    <source>
        <dbReference type="Proteomes" id="UP000315312"/>
    </source>
</evidence>
<accession>A0A562KJH3</accession>
<dbReference type="AlphaFoldDB" id="A0A562KJH3"/>
<reference evidence="1 2" key="1">
    <citation type="journal article" date="2015" name="Stand. Genomic Sci.">
        <title>Genomic Encyclopedia of Bacterial and Archaeal Type Strains, Phase III: the genomes of soil and plant-associated and newly described type strains.</title>
        <authorList>
            <person name="Whitman W.B."/>
            <person name="Woyke T."/>
            <person name="Klenk H.P."/>
            <person name="Zhou Y."/>
            <person name="Lilburn T.G."/>
            <person name="Beck B.J."/>
            <person name="De Vos P."/>
            <person name="Vandamme P."/>
            <person name="Eisen J.A."/>
            <person name="Garrity G."/>
            <person name="Hugenholtz P."/>
            <person name="Kyrpides N.C."/>
        </authorList>
    </citation>
    <scope>NUCLEOTIDE SEQUENCE [LARGE SCALE GENOMIC DNA]</scope>
    <source>
        <strain evidence="1 2">CGMCC 1.6844</strain>
    </source>
</reference>
<protein>
    <submittedName>
        <fullName evidence="1">Uncharacterized protein</fullName>
    </submittedName>
</protein>